<dbReference type="GO" id="GO:0016442">
    <property type="term" value="C:RISC complex"/>
    <property type="evidence" value="ECO:0007669"/>
    <property type="project" value="TreeGrafter"/>
</dbReference>
<evidence type="ECO:0000313" key="6">
    <source>
        <dbReference type="Proteomes" id="UP001432322"/>
    </source>
</evidence>
<dbReference type="GO" id="GO:0003725">
    <property type="term" value="F:double-stranded RNA binding"/>
    <property type="evidence" value="ECO:0007669"/>
    <property type="project" value="TreeGrafter"/>
</dbReference>
<dbReference type="CDD" id="cd00048">
    <property type="entry name" value="DSRM_SF"/>
    <property type="match status" value="2"/>
</dbReference>
<evidence type="ECO:0000259" key="4">
    <source>
        <dbReference type="PROSITE" id="PS50137"/>
    </source>
</evidence>
<dbReference type="InterPro" id="IPR051247">
    <property type="entry name" value="RLC_Component"/>
</dbReference>
<feature type="region of interest" description="Disordered" evidence="3">
    <location>
        <begin position="312"/>
        <end position="332"/>
    </location>
</feature>
<organism evidence="5 6">
    <name type="scientific">Pristionchus fissidentatus</name>
    <dbReference type="NCBI Taxonomy" id="1538716"/>
    <lineage>
        <taxon>Eukaryota</taxon>
        <taxon>Metazoa</taxon>
        <taxon>Ecdysozoa</taxon>
        <taxon>Nematoda</taxon>
        <taxon>Chromadorea</taxon>
        <taxon>Rhabditida</taxon>
        <taxon>Rhabditina</taxon>
        <taxon>Diplogasteromorpha</taxon>
        <taxon>Diplogasteroidea</taxon>
        <taxon>Neodiplogasteridae</taxon>
        <taxon>Pristionchus</taxon>
    </lineage>
</organism>
<keyword evidence="1 2" id="KW-0694">RNA-binding</keyword>
<evidence type="ECO:0000256" key="1">
    <source>
        <dbReference type="ARBA" id="ARBA00022884"/>
    </source>
</evidence>
<evidence type="ECO:0000256" key="2">
    <source>
        <dbReference type="PROSITE-ProRule" id="PRU00266"/>
    </source>
</evidence>
<dbReference type="AlphaFoldDB" id="A0AAV5VM97"/>
<protein>
    <recommendedName>
        <fullName evidence="4">DRBM domain-containing protein</fullName>
    </recommendedName>
</protein>
<evidence type="ECO:0000256" key="3">
    <source>
        <dbReference type="SAM" id="MobiDB-lite"/>
    </source>
</evidence>
<gene>
    <name evidence="5" type="ORF">PFISCL1PPCAC_11843</name>
</gene>
<dbReference type="PANTHER" id="PTHR46205:SF3">
    <property type="entry name" value="LOQUACIOUS, ISOFORM B"/>
    <property type="match status" value="1"/>
</dbReference>
<proteinExistence type="predicted"/>
<dbReference type="Pfam" id="PF00035">
    <property type="entry name" value="dsrm"/>
    <property type="match status" value="1"/>
</dbReference>
<dbReference type="SMART" id="SM00358">
    <property type="entry name" value="DSRM"/>
    <property type="match status" value="2"/>
</dbReference>
<reference evidence="5" key="1">
    <citation type="submission" date="2023-10" db="EMBL/GenBank/DDBJ databases">
        <title>Genome assembly of Pristionchus species.</title>
        <authorList>
            <person name="Yoshida K."/>
            <person name="Sommer R.J."/>
        </authorList>
    </citation>
    <scope>NUCLEOTIDE SEQUENCE</scope>
    <source>
        <strain evidence="5">RS5133</strain>
    </source>
</reference>
<dbReference type="GO" id="GO:0030422">
    <property type="term" value="P:siRNA processing"/>
    <property type="evidence" value="ECO:0007669"/>
    <property type="project" value="TreeGrafter"/>
</dbReference>
<dbReference type="GO" id="GO:0070578">
    <property type="term" value="C:RISC-loading complex"/>
    <property type="evidence" value="ECO:0007669"/>
    <property type="project" value="TreeGrafter"/>
</dbReference>
<dbReference type="GO" id="GO:0005634">
    <property type="term" value="C:nucleus"/>
    <property type="evidence" value="ECO:0007669"/>
    <property type="project" value="TreeGrafter"/>
</dbReference>
<dbReference type="EMBL" id="BTSY01000003">
    <property type="protein sequence ID" value="GMT20546.1"/>
    <property type="molecule type" value="Genomic_DNA"/>
</dbReference>
<dbReference type="Gene3D" id="3.30.160.20">
    <property type="match status" value="2"/>
</dbReference>
<name>A0AAV5VM97_9BILA</name>
<sequence length="393" mass="43043">MSFPFMDIDDYRRLHPEIGKSMSEEPTANAPSVFNVRRTPAQVVGEVSSKGQNQIGNAMFDDTEEVCKSTGVITYACRARLMKFSGEGRSRSKKVAKQKACFELIKSAIEMDRYLEFLIPANSKAEAHAMLEKIKPEDEELNSEGTAQPTAQPVNWVGKLEEFCTQNKMPTADYSFSQSGPTNNMTFTVHAKIRDTEVSADGKKKNLAKTAAAQKLYLALVPQVAELKKAQDRIEGLELGTEPEEDEKIEGILGKPGVDVSQAQTDPKPQETLKGILSDEIRFLANYDLKYRDLVYPSTRGRSQTLLTVKYSKAPPQPIKNPDGSVSTPKVDKDAPSAFTYVFCGEGEDADLARDEAARAALLHFLTLKGPREPSPATPAPSPATPTPSPATP</sequence>
<evidence type="ECO:0000313" key="5">
    <source>
        <dbReference type="EMBL" id="GMT20546.1"/>
    </source>
</evidence>
<keyword evidence="6" id="KW-1185">Reference proteome</keyword>
<feature type="domain" description="DRBM" evidence="4">
    <location>
        <begin position="155"/>
        <end position="222"/>
    </location>
</feature>
<dbReference type="GO" id="GO:0035197">
    <property type="term" value="F:siRNA binding"/>
    <property type="evidence" value="ECO:0007669"/>
    <property type="project" value="TreeGrafter"/>
</dbReference>
<dbReference type="PANTHER" id="PTHR46205">
    <property type="entry name" value="LOQUACIOUS, ISOFORM B"/>
    <property type="match status" value="1"/>
</dbReference>
<dbReference type="GO" id="GO:0070920">
    <property type="term" value="P:regulation of regulatory ncRNA processing"/>
    <property type="evidence" value="ECO:0007669"/>
    <property type="project" value="TreeGrafter"/>
</dbReference>
<comment type="caution">
    <text evidence="5">The sequence shown here is derived from an EMBL/GenBank/DDBJ whole genome shotgun (WGS) entry which is preliminary data.</text>
</comment>
<dbReference type="GO" id="GO:0005737">
    <property type="term" value="C:cytoplasm"/>
    <property type="evidence" value="ECO:0007669"/>
    <property type="project" value="TreeGrafter"/>
</dbReference>
<dbReference type="Proteomes" id="UP001432322">
    <property type="component" value="Unassembled WGS sequence"/>
</dbReference>
<feature type="non-terminal residue" evidence="5">
    <location>
        <position position="393"/>
    </location>
</feature>
<accession>A0AAV5VM97</accession>
<dbReference type="InterPro" id="IPR014720">
    <property type="entry name" value="dsRBD_dom"/>
</dbReference>
<dbReference type="PROSITE" id="PS50137">
    <property type="entry name" value="DS_RBD"/>
    <property type="match status" value="1"/>
</dbReference>
<feature type="region of interest" description="Disordered" evidence="3">
    <location>
        <begin position="369"/>
        <end position="393"/>
    </location>
</feature>
<feature type="compositionally biased region" description="Pro residues" evidence="3">
    <location>
        <begin position="373"/>
        <end position="393"/>
    </location>
</feature>
<dbReference type="SUPFAM" id="SSF54768">
    <property type="entry name" value="dsRNA-binding domain-like"/>
    <property type="match status" value="1"/>
</dbReference>